<evidence type="ECO:0000256" key="6">
    <source>
        <dbReference type="ARBA" id="ARBA00022801"/>
    </source>
</evidence>
<evidence type="ECO:0000259" key="13">
    <source>
        <dbReference type="PROSITE" id="PS51462"/>
    </source>
</evidence>
<dbReference type="RefSeq" id="WP_367876524.1">
    <property type="nucleotide sequence ID" value="NZ_JBFNXX010000002.1"/>
</dbReference>
<dbReference type="SUPFAM" id="SSF110857">
    <property type="entry name" value="Gamma-glutamyl cyclotransferase-like"/>
    <property type="match status" value="1"/>
</dbReference>
<comment type="function">
    <text evidence="8">Acts on ADP-mannose and ADP-glucose as well as ADP-ribose. Prevents glycogen biosynthesis. The reaction catalyzed by this enzyme is a limiting step of the gluconeogenic process.</text>
</comment>
<evidence type="ECO:0000256" key="8">
    <source>
        <dbReference type="ARBA" id="ARBA00025164"/>
    </source>
</evidence>
<evidence type="ECO:0000256" key="12">
    <source>
        <dbReference type="ARBA" id="ARBA00049546"/>
    </source>
</evidence>
<dbReference type="NCBIfam" id="TIGR00052">
    <property type="entry name" value="nudix-type nucleoside diphosphatase, YffH/AdpP family"/>
    <property type="match status" value="1"/>
</dbReference>
<dbReference type="InterPro" id="IPR020084">
    <property type="entry name" value="NUDIX_hydrolase_CS"/>
</dbReference>
<evidence type="ECO:0000256" key="11">
    <source>
        <dbReference type="ARBA" id="ARBA00033056"/>
    </source>
</evidence>
<dbReference type="InterPro" id="IPR009288">
    <property type="entry name" value="AIG2-like_dom"/>
</dbReference>
<feature type="domain" description="Nudix hydrolase" evidence="13">
    <location>
        <begin position="214"/>
        <end position="354"/>
    </location>
</feature>
<dbReference type="InterPro" id="IPR004385">
    <property type="entry name" value="NDP_pyrophosphatase"/>
</dbReference>
<evidence type="ECO:0000256" key="2">
    <source>
        <dbReference type="ARBA" id="ARBA00007482"/>
    </source>
</evidence>
<keyword evidence="6" id="KW-0378">Hydrolase</keyword>
<reference evidence="14 15" key="1">
    <citation type="submission" date="2024-07" db="EMBL/GenBank/DDBJ databases">
        <title>Marimonas sp.nov., isolated from tidal-flat sediment.</title>
        <authorList>
            <person name="Jayan J.N."/>
            <person name="Lee S.S."/>
        </authorList>
    </citation>
    <scope>NUCLEOTIDE SEQUENCE [LARGE SCALE GENOMIC DNA]</scope>
    <source>
        <strain evidence="14 15">MJW-29</strain>
    </source>
</reference>
<accession>A0ABV3RIN7</accession>
<evidence type="ECO:0000256" key="3">
    <source>
        <dbReference type="ARBA" id="ARBA00012453"/>
    </source>
</evidence>
<comment type="cofactor">
    <cofactor evidence="1">
        <name>Mg(2+)</name>
        <dbReference type="ChEBI" id="CHEBI:18420"/>
    </cofactor>
</comment>
<protein>
    <recommendedName>
        <fullName evidence="4">ADP-ribose pyrophosphatase</fullName>
        <ecNumber evidence="3">3.6.1.13</ecNumber>
    </recommendedName>
    <alternativeName>
        <fullName evidence="9">ADP-ribose diphosphatase</fullName>
    </alternativeName>
    <alternativeName>
        <fullName evidence="11">ADP-ribose phosphohydrolase</fullName>
    </alternativeName>
    <alternativeName>
        <fullName evidence="10">Adenosine diphosphoribose pyrophosphatase</fullName>
    </alternativeName>
</protein>
<organism evidence="14 15">
    <name type="scientific">Sulfitobacter sediminis</name>
    <dbReference type="NCBI Taxonomy" id="3234186"/>
    <lineage>
        <taxon>Bacteria</taxon>
        <taxon>Pseudomonadati</taxon>
        <taxon>Pseudomonadota</taxon>
        <taxon>Alphaproteobacteria</taxon>
        <taxon>Rhodobacterales</taxon>
        <taxon>Roseobacteraceae</taxon>
        <taxon>Sulfitobacter</taxon>
    </lineage>
</organism>
<dbReference type="Gene3D" id="3.90.79.10">
    <property type="entry name" value="Nucleoside Triphosphate Pyrophosphohydrolase"/>
    <property type="match status" value="1"/>
</dbReference>
<gene>
    <name evidence="14" type="ORF">AB2B41_04385</name>
</gene>
<dbReference type="PANTHER" id="PTHR11839:SF5">
    <property type="entry name" value="ADP-RIBOSE PYROPHOSPHATASE"/>
    <property type="match status" value="1"/>
</dbReference>
<comment type="caution">
    <text evidence="14">The sequence shown here is derived from an EMBL/GenBank/DDBJ whole genome shotgun (WGS) entry which is preliminary data.</text>
</comment>
<dbReference type="Pfam" id="PF00293">
    <property type="entry name" value="NUDIX"/>
    <property type="match status" value="1"/>
</dbReference>
<dbReference type="CDD" id="cd06661">
    <property type="entry name" value="GGCT_like"/>
    <property type="match status" value="1"/>
</dbReference>
<dbReference type="EMBL" id="JBFNXX010000002">
    <property type="protein sequence ID" value="MEW9918825.1"/>
    <property type="molecule type" value="Genomic_DNA"/>
</dbReference>
<dbReference type="Gene3D" id="3.10.490.10">
    <property type="entry name" value="Gamma-glutamyl cyclotransferase-like"/>
    <property type="match status" value="1"/>
</dbReference>
<proteinExistence type="inferred from homology"/>
<evidence type="ECO:0000256" key="1">
    <source>
        <dbReference type="ARBA" id="ARBA00001946"/>
    </source>
</evidence>
<evidence type="ECO:0000256" key="5">
    <source>
        <dbReference type="ARBA" id="ARBA00022723"/>
    </source>
</evidence>
<evidence type="ECO:0000256" key="10">
    <source>
        <dbReference type="ARBA" id="ARBA00030308"/>
    </source>
</evidence>
<dbReference type="PANTHER" id="PTHR11839">
    <property type="entry name" value="UDP/ADP-SUGAR PYROPHOSPHATASE"/>
    <property type="match status" value="1"/>
</dbReference>
<evidence type="ECO:0000256" key="4">
    <source>
        <dbReference type="ARBA" id="ARBA00013297"/>
    </source>
</evidence>
<comment type="catalytic activity">
    <reaction evidence="12">
        <text>ADP-D-ribose + H2O = D-ribose 5-phosphate + AMP + 2 H(+)</text>
        <dbReference type="Rhea" id="RHEA:10412"/>
        <dbReference type="ChEBI" id="CHEBI:15377"/>
        <dbReference type="ChEBI" id="CHEBI:15378"/>
        <dbReference type="ChEBI" id="CHEBI:57967"/>
        <dbReference type="ChEBI" id="CHEBI:78346"/>
        <dbReference type="ChEBI" id="CHEBI:456215"/>
        <dbReference type="EC" id="3.6.1.13"/>
    </reaction>
</comment>
<evidence type="ECO:0000256" key="7">
    <source>
        <dbReference type="ARBA" id="ARBA00022842"/>
    </source>
</evidence>
<dbReference type="Proteomes" id="UP001556098">
    <property type="component" value="Unassembled WGS sequence"/>
</dbReference>
<dbReference type="EC" id="3.6.1.13" evidence="3"/>
<evidence type="ECO:0000313" key="15">
    <source>
        <dbReference type="Proteomes" id="UP001556098"/>
    </source>
</evidence>
<evidence type="ECO:0000313" key="14">
    <source>
        <dbReference type="EMBL" id="MEW9918825.1"/>
    </source>
</evidence>
<dbReference type="InterPro" id="IPR036568">
    <property type="entry name" value="GGCT-like_sf"/>
</dbReference>
<keyword evidence="15" id="KW-1185">Reference proteome</keyword>
<dbReference type="InterPro" id="IPR013024">
    <property type="entry name" value="GGCT-like"/>
</dbReference>
<keyword evidence="7" id="KW-0460">Magnesium</keyword>
<dbReference type="PROSITE" id="PS00893">
    <property type="entry name" value="NUDIX_BOX"/>
    <property type="match status" value="1"/>
</dbReference>
<dbReference type="SUPFAM" id="SSF55811">
    <property type="entry name" value="Nudix"/>
    <property type="match status" value="1"/>
</dbReference>
<dbReference type="CDD" id="cd24155">
    <property type="entry name" value="NUDIX_ADPRase"/>
    <property type="match status" value="1"/>
</dbReference>
<dbReference type="InterPro" id="IPR000086">
    <property type="entry name" value="NUDIX_hydrolase_dom"/>
</dbReference>
<name>A0ABV3RIN7_9RHOB</name>
<sequence>MKNLFFYGTLRHMPLLEVVLGRDAADLDFSDADLPDCAVSAVAEGPFPMISDSAGQSARGVLVRGLSSDDIARLDFYEGSFAYDLRKAILDNGEAAEVYFPQPGLWTADGPWSLADWVRDWGEMSVIAAREVMGYKGSRSRDEVAAMFPVIRARASSRVRAKSSLHGADTFEGRVQVHARERPYSQFFAVDDYRISHEKYDGSMSEVLDRAVFVAADAALVLPYDPLRDRVLLVEQIRLGPLGRGDRTLWQFEPIAGRIDPGETPEQTARREAMEEADIEIGALEKIAEIYPSPGTSSEFYYLYLGRADLSDDITGTSGLEAEHENIRSHLVSFADLMDRIGRFDVANAPLALAAYYLATHRDRLRSEWADATPD</sequence>
<comment type="similarity">
    <text evidence="2">Belongs to the Nudix hydrolase family. NudF subfamily.</text>
</comment>
<dbReference type="PROSITE" id="PS51462">
    <property type="entry name" value="NUDIX"/>
    <property type="match status" value="1"/>
</dbReference>
<keyword evidence="5" id="KW-0479">Metal-binding</keyword>
<dbReference type="Pfam" id="PF06094">
    <property type="entry name" value="GGACT"/>
    <property type="match status" value="1"/>
</dbReference>
<evidence type="ECO:0000256" key="9">
    <source>
        <dbReference type="ARBA" id="ARBA00030162"/>
    </source>
</evidence>
<dbReference type="InterPro" id="IPR015797">
    <property type="entry name" value="NUDIX_hydrolase-like_dom_sf"/>
</dbReference>